<name>A0A517WU48_9PLAN</name>
<feature type="domain" description="Purple acid phosphatase N-terminal" evidence="5">
    <location>
        <begin position="52"/>
        <end position="166"/>
    </location>
</feature>
<dbReference type="Pfam" id="PF16656">
    <property type="entry name" value="Pur_ac_phosph_N"/>
    <property type="match status" value="1"/>
</dbReference>
<feature type="signal peptide" evidence="3">
    <location>
        <begin position="1"/>
        <end position="24"/>
    </location>
</feature>
<dbReference type="RefSeq" id="WP_232098929.1">
    <property type="nucleotide sequence ID" value="NZ_CP037422.1"/>
</dbReference>
<dbReference type="InterPro" id="IPR029052">
    <property type="entry name" value="Metallo-depent_PP-like"/>
</dbReference>
<sequence length="497" mass="56453" precursor="true">MQNFLNICCILSLVCFSSSTFAQGQNKTTFGHKRSYEGMVVEPTLSVATDVPDRILASWKGDPSTSFSVTWRTKSGADAVAEVAIADSGPKFVLNAKLFKGETSPLKTNLGTVHMHAVTFKGLQPGTLYAYRVGSRRTTELSKEDRSSVETATTDYAWSEWIHFRTAQKSQGKVVKPVRFVYVGDAQNDIKSHWSRLIRESFRDAPRMTFMLHAGDLVNRGNNDHEWGEWFHAGSWIFSTIPQLAIPGNHEYDRDRISAGAGVEYRDIPKTLSRRWSQRFEFPENGPKGSTENVYYVDVQGVRIIGLDSNLEPNTQTEWLEKVLKDNPNRWTILTHHHPIYSSSKRRDNPELRDTWQLLYQKYNVDLVLQGHDHSYGRSGPIDLQLSRKLVTEENVATGLRVADQSGGPVYVVSVSGPKMYDLKQYPEETLKSNPHRRRAKNTQLYQVITIEQDRLIYQAKTATGELYDQFTINKDKSGKNLFHDQAPSSKVTQKDN</sequence>
<feature type="chain" id="PRO_5022216545" evidence="3">
    <location>
        <begin position="25"/>
        <end position="497"/>
    </location>
</feature>
<dbReference type="AlphaFoldDB" id="A0A517WU48"/>
<accession>A0A517WU48</accession>
<feature type="domain" description="Calcineurin-like phosphoesterase" evidence="4">
    <location>
        <begin position="181"/>
        <end position="376"/>
    </location>
</feature>
<dbReference type="SUPFAM" id="SSF49363">
    <property type="entry name" value="Purple acid phosphatase, N-terminal domain"/>
    <property type="match status" value="1"/>
</dbReference>
<dbReference type="EC" id="3.1.3.1" evidence="6"/>
<evidence type="ECO:0000256" key="2">
    <source>
        <dbReference type="SAM" id="MobiDB-lite"/>
    </source>
</evidence>
<keyword evidence="1 3" id="KW-0732">Signal</keyword>
<dbReference type="Gene3D" id="2.60.40.380">
    <property type="entry name" value="Purple acid phosphatase-like, N-terminal"/>
    <property type="match status" value="1"/>
</dbReference>
<feature type="region of interest" description="Disordered" evidence="2">
    <location>
        <begin position="478"/>
        <end position="497"/>
    </location>
</feature>
<dbReference type="InterPro" id="IPR039331">
    <property type="entry name" value="PAPs-like"/>
</dbReference>
<dbReference type="InterPro" id="IPR004843">
    <property type="entry name" value="Calcineurin-like_PHP"/>
</dbReference>
<organism evidence="6 7">
    <name type="scientific">Gimesia aquarii</name>
    <dbReference type="NCBI Taxonomy" id="2527964"/>
    <lineage>
        <taxon>Bacteria</taxon>
        <taxon>Pseudomonadati</taxon>
        <taxon>Planctomycetota</taxon>
        <taxon>Planctomycetia</taxon>
        <taxon>Planctomycetales</taxon>
        <taxon>Planctomycetaceae</taxon>
        <taxon>Gimesia</taxon>
    </lineage>
</organism>
<reference evidence="6 7" key="1">
    <citation type="submission" date="2019-03" db="EMBL/GenBank/DDBJ databases">
        <title>Deep-cultivation of Planctomycetes and their phenomic and genomic characterization uncovers novel biology.</title>
        <authorList>
            <person name="Wiegand S."/>
            <person name="Jogler M."/>
            <person name="Boedeker C."/>
            <person name="Pinto D."/>
            <person name="Vollmers J."/>
            <person name="Rivas-Marin E."/>
            <person name="Kohn T."/>
            <person name="Peeters S.H."/>
            <person name="Heuer A."/>
            <person name="Rast P."/>
            <person name="Oberbeckmann S."/>
            <person name="Bunk B."/>
            <person name="Jeske O."/>
            <person name="Meyerdierks A."/>
            <person name="Storesund J.E."/>
            <person name="Kallscheuer N."/>
            <person name="Luecker S."/>
            <person name="Lage O.M."/>
            <person name="Pohl T."/>
            <person name="Merkel B.J."/>
            <person name="Hornburger P."/>
            <person name="Mueller R.-W."/>
            <person name="Bruemmer F."/>
            <person name="Labrenz M."/>
            <person name="Spormann A.M."/>
            <person name="Op den Camp H."/>
            <person name="Overmann J."/>
            <person name="Amann R."/>
            <person name="Jetten M.S.M."/>
            <person name="Mascher T."/>
            <person name="Medema M.H."/>
            <person name="Devos D.P."/>
            <person name="Kaster A.-K."/>
            <person name="Ovreas L."/>
            <person name="Rohde M."/>
            <person name="Galperin M.Y."/>
            <person name="Jogler C."/>
        </authorList>
    </citation>
    <scope>NUCLEOTIDE SEQUENCE [LARGE SCALE GENOMIC DNA]</scope>
    <source>
        <strain evidence="6 7">V202</strain>
    </source>
</reference>
<dbReference type="GO" id="GO:0003993">
    <property type="term" value="F:acid phosphatase activity"/>
    <property type="evidence" value="ECO:0007669"/>
    <property type="project" value="InterPro"/>
</dbReference>
<dbReference type="EMBL" id="CP037422">
    <property type="protein sequence ID" value="QDU08728.1"/>
    <property type="molecule type" value="Genomic_DNA"/>
</dbReference>
<proteinExistence type="predicted"/>
<dbReference type="Gene3D" id="3.60.21.10">
    <property type="match status" value="1"/>
</dbReference>
<dbReference type="PANTHER" id="PTHR22953">
    <property type="entry name" value="ACID PHOSPHATASE RELATED"/>
    <property type="match status" value="1"/>
</dbReference>
<evidence type="ECO:0000259" key="4">
    <source>
        <dbReference type="Pfam" id="PF00149"/>
    </source>
</evidence>
<dbReference type="PANTHER" id="PTHR22953:SF153">
    <property type="entry name" value="PURPLE ACID PHOSPHATASE"/>
    <property type="match status" value="1"/>
</dbReference>
<evidence type="ECO:0000259" key="5">
    <source>
        <dbReference type="Pfam" id="PF16656"/>
    </source>
</evidence>
<keyword evidence="7" id="KW-1185">Reference proteome</keyword>
<dbReference type="InterPro" id="IPR015914">
    <property type="entry name" value="PAPs_N"/>
</dbReference>
<dbReference type="SUPFAM" id="SSF56300">
    <property type="entry name" value="Metallo-dependent phosphatases"/>
    <property type="match status" value="1"/>
</dbReference>
<evidence type="ECO:0000256" key="1">
    <source>
        <dbReference type="ARBA" id="ARBA00022729"/>
    </source>
</evidence>
<dbReference type="GO" id="GO:0046872">
    <property type="term" value="F:metal ion binding"/>
    <property type="evidence" value="ECO:0007669"/>
    <property type="project" value="InterPro"/>
</dbReference>
<evidence type="ECO:0000256" key="3">
    <source>
        <dbReference type="SAM" id="SignalP"/>
    </source>
</evidence>
<dbReference type="GO" id="GO:0004035">
    <property type="term" value="F:alkaline phosphatase activity"/>
    <property type="evidence" value="ECO:0007669"/>
    <property type="project" value="UniProtKB-EC"/>
</dbReference>
<dbReference type="InterPro" id="IPR008963">
    <property type="entry name" value="Purple_acid_Pase-like_N"/>
</dbReference>
<dbReference type="Pfam" id="PF00149">
    <property type="entry name" value="Metallophos"/>
    <property type="match status" value="1"/>
</dbReference>
<gene>
    <name evidence="6" type="primary">phoA_2</name>
    <name evidence="6" type="ORF">V202x_20980</name>
</gene>
<evidence type="ECO:0000313" key="6">
    <source>
        <dbReference type="EMBL" id="QDU08728.1"/>
    </source>
</evidence>
<keyword evidence="6" id="KW-0378">Hydrolase</keyword>
<protein>
    <submittedName>
        <fullName evidence="6">Alkaline phosphatase</fullName>
        <ecNumber evidence="6">3.1.3.1</ecNumber>
    </submittedName>
</protein>
<dbReference type="Proteomes" id="UP000318384">
    <property type="component" value="Chromosome"/>
</dbReference>
<feature type="compositionally biased region" description="Polar residues" evidence="2">
    <location>
        <begin position="487"/>
        <end position="497"/>
    </location>
</feature>
<evidence type="ECO:0000313" key="7">
    <source>
        <dbReference type="Proteomes" id="UP000318384"/>
    </source>
</evidence>